<evidence type="ECO:0000256" key="1">
    <source>
        <dbReference type="ARBA" id="ARBA00023125"/>
    </source>
</evidence>
<dbReference type="InterPro" id="IPR001387">
    <property type="entry name" value="Cro/C1-type_HTH"/>
</dbReference>
<keyword evidence="2" id="KW-0472">Membrane</keyword>
<dbReference type="RefSeq" id="WP_008789237.1">
    <property type="nucleotide sequence ID" value="NZ_AKCB01000001.1"/>
</dbReference>
<dbReference type="Proteomes" id="UP000003157">
    <property type="component" value="Unassembled WGS sequence"/>
</dbReference>
<accession>E7GBJ6</accession>
<dbReference type="HOGENOM" id="CLU_737149_0_0_9"/>
<dbReference type="Gene3D" id="1.10.260.40">
    <property type="entry name" value="lambda repressor-like DNA-binding domains"/>
    <property type="match status" value="1"/>
</dbReference>
<dbReference type="GeneID" id="78230082"/>
<evidence type="ECO:0000259" key="3">
    <source>
        <dbReference type="PROSITE" id="PS50943"/>
    </source>
</evidence>
<evidence type="ECO:0000313" key="4">
    <source>
        <dbReference type="EMBL" id="EFW04566.1"/>
    </source>
</evidence>
<proteinExistence type="predicted"/>
<keyword evidence="2" id="KW-0812">Transmembrane</keyword>
<comment type="caution">
    <text evidence="4">The sequence shown here is derived from an EMBL/GenBank/DDBJ whole genome shotgun (WGS) entry which is preliminary data.</text>
</comment>
<dbReference type="PANTHER" id="PTHR46558">
    <property type="entry name" value="TRACRIPTIONAL REGULATORY PROTEIN-RELATED-RELATED"/>
    <property type="match status" value="1"/>
</dbReference>
<dbReference type="GO" id="GO:0003677">
    <property type="term" value="F:DNA binding"/>
    <property type="evidence" value="ECO:0007669"/>
    <property type="project" value="UniProtKB-KW"/>
</dbReference>
<keyword evidence="5" id="KW-1185">Reference proteome</keyword>
<dbReference type="OrthoDB" id="9801008at2"/>
<reference evidence="4 5" key="1">
    <citation type="submission" date="2010-12" db="EMBL/GenBank/DDBJ databases">
        <title>The Genome Sequence of Coprobacillus sp. strain 29_1.</title>
        <authorList>
            <consortium name="The Broad Institute Genome Sequencing Platform"/>
            <person name="Earl A."/>
            <person name="Ward D."/>
            <person name="Feldgarden M."/>
            <person name="Gevers D."/>
            <person name="Daigneault M."/>
            <person name="Sibley C.D."/>
            <person name="White A."/>
            <person name="Strauss J."/>
            <person name="Allen-Vercoe E."/>
            <person name="Young S.K."/>
            <person name="Zeng Q."/>
            <person name="Gargeya S."/>
            <person name="Fitzgerald M."/>
            <person name="Haas B."/>
            <person name="Abouelleil A."/>
            <person name="Alvarado L."/>
            <person name="Arachchi H.M."/>
            <person name="Berlin A."/>
            <person name="Brown A."/>
            <person name="Chapman S.B."/>
            <person name="Chen Z."/>
            <person name="Dunbar C."/>
            <person name="Freedman E."/>
            <person name="Gearin G."/>
            <person name="Gellesch M."/>
            <person name="Goldberg J."/>
            <person name="Griggs A."/>
            <person name="Gujja S."/>
            <person name="Heilman E."/>
            <person name="Heiman D."/>
            <person name="Howarth C."/>
            <person name="Larson L."/>
            <person name="Lui A."/>
            <person name="MacDonald P.J.P."/>
            <person name="Mehta T."/>
            <person name="Montmayeur A."/>
            <person name="Murphy C."/>
            <person name="Neiman D."/>
            <person name="Pearson M."/>
            <person name="Priest M."/>
            <person name="Roberts A."/>
            <person name="Saif S."/>
            <person name="Shea T."/>
            <person name="Shenoy N."/>
            <person name="Sisk P."/>
            <person name="Stolte C."/>
            <person name="Sykes S."/>
            <person name="White J."/>
            <person name="Yandava C."/>
            <person name="Nusbaum C."/>
            <person name="Birren B."/>
        </authorList>
    </citation>
    <scope>NUCLEOTIDE SEQUENCE [LARGE SCALE GENOMIC DNA]</scope>
    <source>
        <strain evidence="4 5">29_1</strain>
    </source>
</reference>
<dbReference type="PROSITE" id="PS50943">
    <property type="entry name" value="HTH_CROC1"/>
    <property type="match status" value="1"/>
</dbReference>
<keyword evidence="1" id="KW-0238">DNA-binding</keyword>
<feature type="domain" description="HTH cro/C1-type" evidence="3">
    <location>
        <begin position="7"/>
        <end position="61"/>
    </location>
</feature>
<organism evidence="4 5">
    <name type="scientific">Coprobacillus cateniformis</name>
    <dbReference type="NCBI Taxonomy" id="100884"/>
    <lineage>
        <taxon>Bacteria</taxon>
        <taxon>Bacillati</taxon>
        <taxon>Bacillota</taxon>
        <taxon>Erysipelotrichia</taxon>
        <taxon>Erysipelotrichales</taxon>
        <taxon>Coprobacillaceae</taxon>
        <taxon>Coprobacillus</taxon>
    </lineage>
</organism>
<dbReference type="CDD" id="cd00093">
    <property type="entry name" value="HTH_XRE"/>
    <property type="match status" value="1"/>
</dbReference>
<name>E7GBJ6_9FIRM</name>
<dbReference type="Pfam" id="PF01381">
    <property type="entry name" value="HTH_3"/>
    <property type="match status" value="1"/>
</dbReference>
<dbReference type="STRING" id="100884.GCA_000269565_02248"/>
<evidence type="ECO:0000256" key="2">
    <source>
        <dbReference type="SAM" id="Phobius"/>
    </source>
</evidence>
<dbReference type="SUPFAM" id="SSF47413">
    <property type="entry name" value="lambda repressor-like DNA-binding domains"/>
    <property type="match status" value="1"/>
</dbReference>
<evidence type="ECO:0000313" key="5">
    <source>
        <dbReference type="Proteomes" id="UP000003157"/>
    </source>
</evidence>
<keyword evidence="2" id="KW-1133">Transmembrane helix</keyword>
<protein>
    <recommendedName>
        <fullName evidence="3">HTH cro/C1-type domain-containing protein</fullName>
    </recommendedName>
</protein>
<gene>
    <name evidence="4" type="ORF">HMPREF9488_02137</name>
</gene>
<sequence>MTLGKRIQYYRKRKQLTQEELAEKLMVSRQAISRWESDNNEPDVKTLLILANIFEITVDELVRENEVNIDNQNIIENGSEDIIIHQQEEILRTHRKNHRLLVIVTSIVLILLMVFVICPLLTSLGNITYETSSLPEVEKVNNMTYQISKSQVIRGLNINVGITSYQQQKIRFEGFLSLIGTRYEESDKRMIIHYDNNTTETLEIFENISSDSSDPQFMFNKEIAARDIKSITFIIGEQTINVTDIAFPIEEYLYGLKINPQFSNQDNKSFFIDLCYINSEDGIGYLGDDIQFETCMHIYQETSAMEEFEIIDQLRQDQKVEVYKNNQLIHTEKVTSKTITELIHVEETYDINAEYKIIYSFKTPLGKTITYEIIH</sequence>
<dbReference type="PANTHER" id="PTHR46558:SF13">
    <property type="entry name" value="HTH-TYPE TRANSCRIPTIONAL REGULATOR IMMR"/>
    <property type="match status" value="1"/>
</dbReference>
<dbReference type="SMART" id="SM00530">
    <property type="entry name" value="HTH_XRE"/>
    <property type="match status" value="1"/>
</dbReference>
<dbReference type="InterPro" id="IPR010982">
    <property type="entry name" value="Lambda_DNA-bd_dom_sf"/>
</dbReference>
<feature type="transmembrane region" description="Helical" evidence="2">
    <location>
        <begin position="100"/>
        <end position="122"/>
    </location>
</feature>
<dbReference type="EMBL" id="ADKX01000035">
    <property type="protein sequence ID" value="EFW04566.1"/>
    <property type="molecule type" value="Genomic_DNA"/>
</dbReference>
<dbReference type="eggNOG" id="COG1476">
    <property type="taxonomic scope" value="Bacteria"/>
</dbReference>
<dbReference type="AlphaFoldDB" id="E7GBJ6"/>